<proteinExistence type="predicted"/>
<reference evidence="2" key="1">
    <citation type="journal article" date="2019" name="Science">
        <title>Mutation of a bHLH transcription factor allowed almond domestication.</title>
        <authorList>
            <person name="Sanchez-Perez R."/>
            <person name="Pavan S."/>
            <person name="Mazzeo R."/>
            <person name="Moldovan C."/>
            <person name="Aiese Cigliano R."/>
            <person name="Del Cueto J."/>
            <person name="Ricciardi F."/>
            <person name="Lotti C."/>
            <person name="Ricciardi L."/>
            <person name="Dicenta F."/>
            <person name="Lopez-Marques R.L."/>
            <person name="Lindberg Moller B."/>
        </authorList>
    </citation>
    <scope>NUCLEOTIDE SEQUENCE</scope>
</reference>
<accession>A0A5H2XWX7</accession>
<feature type="compositionally biased region" description="Low complexity" evidence="1">
    <location>
        <begin position="1"/>
        <end position="15"/>
    </location>
</feature>
<dbReference type="EMBL" id="AP020757">
    <property type="protein sequence ID" value="BBN68421.1"/>
    <property type="molecule type" value="Genomic_DNA"/>
</dbReference>
<feature type="compositionally biased region" description="Low complexity" evidence="1">
    <location>
        <begin position="63"/>
        <end position="74"/>
    </location>
</feature>
<dbReference type="AlphaFoldDB" id="A0A5H2XWX7"/>
<evidence type="ECO:0000313" key="2">
    <source>
        <dbReference type="EMBL" id="BBN68421.1"/>
    </source>
</evidence>
<feature type="region of interest" description="Disordered" evidence="1">
    <location>
        <begin position="51"/>
        <end position="83"/>
    </location>
</feature>
<feature type="region of interest" description="Disordered" evidence="1">
    <location>
        <begin position="1"/>
        <end position="36"/>
    </location>
</feature>
<keyword evidence="2" id="KW-0808">Transferase</keyword>
<dbReference type="GO" id="GO:0016301">
    <property type="term" value="F:kinase activity"/>
    <property type="evidence" value="ECO:0007669"/>
    <property type="project" value="UniProtKB-KW"/>
</dbReference>
<feature type="region of interest" description="Disordered" evidence="1">
    <location>
        <begin position="117"/>
        <end position="138"/>
    </location>
</feature>
<name>A0A5H2XWX7_PRUDU</name>
<protein>
    <submittedName>
        <fullName evidence="2">Protein kinase superfamily protein</fullName>
    </submittedName>
</protein>
<sequence length="180" mass="19505">MAGSSSSRAPSSSRGRSGGQARGQPGRSTTQARVFSMTQQEAYATPDVITAPATAGPEIGPDRFVSSPRASSARFPRRNHELRPRTRLVRTGTVPPSRRRLRRPNPVIEWARHRDDVGTKTGSAPVSGKFRGGSCQGPLASSEVLRRMKGDKGQATKVSSETLSNKKFGFHQKLRGILLR</sequence>
<keyword evidence="2" id="KW-0418">Kinase</keyword>
<organism evidence="2">
    <name type="scientific">Prunus dulcis</name>
    <name type="common">Almond</name>
    <name type="synonym">Amygdalus dulcis</name>
    <dbReference type="NCBI Taxonomy" id="3755"/>
    <lineage>
        <taxon>Eukaryota</taxon>
        <taxon>Viridiplantae</taxon>
        <taxon>Streptophyta</taxon>
        <taxon>Embryophyta</taxon>
        <taxon>Tracheophyta</taxon>
        <taxon>Spermatophyta</taxon>
        <taxon>Magnoliopsida</taxon>
        <taxon>eudicotyledons</taxon>
        <taxon>Gunneridae</taxon>
        <taxon>Pentapetalae</taxon>
        <taxon>rosids</taxon>
        <taxon>fabids</taxon>
        <taxon>Rosales</taxon>
        <taxon>Rosaceae</taxon>
        <taxon>Amygdaloideae</taxon>
        <taxon>Amygdaleae</taxon>
        <taxon>Prunus</taxon>
    </lineage>
</organism>
<gene>
    <name evidence="2" type="ORF">Prudu_420S000100</name>
</gene>
<evidence type="ECO:0000256" key="1">
    <source>
        <dbReference type="SAM" id="MobiDB-lite"/>
    </source>
</evidence>